<comment type="caution">
    <text evidence="1">The sequence shown here is derived from an EMBL/GenBank/DDBJ whole genome shotgun (WGS) entry which is preliminary data.</text>
</comment>
<gene>
    <name evidence="1" type="ORF">GSI_11184</name>
</gene>
<sequence length="84" mass="9146">MAVNRIIQKKAAKAPDPTSIKIQCFAVADTHRKVYPNFGITPLDSPHFKDFIHGFNALLCLDMGQVVKAGSKKGYGDSDSTPEP</sequence>
<dbReference type="AlphaFoldDB" id="A0A2G8RZN5"/>
<proteinExistence type="predicted"/>
<protein>
    <submittedName>
        <fullName evidence="1">Uncharacterized protein</fullName>
    </submittedName>
</protein>
<accession>A0A2G8RZN5</accession>
<dbReference type="Proteomes" id="UP000230002">
    <property type="component" value="Unassembled WGS sequence"/>
</dbReference>
<evidence type="ECO:0000313" key="1">
    <source>
        <dbReference type="EMBL" id="PIL26768.1"/>
    </source>
</evidence>
<dbReference type="OrthoDB" id="6612291at2759"/>
<evidence type="ECO:0000313" key="2">
    <source>
        <dbReference type="Proteomes" id="UP000230002"/>
    </source>
</evidence>
<dbReference type="EMBL" id="AYKW01000038">
    <property type="protein sequence ID" value="PIL26768.1"/>
    <property type="molecule type" value="Genomic_DNA"/>
</dbReference>
<organism evidence="1 2">
    <name type="scientific">Ganoderma sinense ZZ0214-1</name>
    <dbReference type="NCBI Taxonomy" id="1077348"/>
    <lineage>
        <taxon>Eukaryota</taxon>
        <taxon>Fungi</taxon>
        <taxon>Dikarya</taxon>
        <taxon>Basidiomycota</taxon>
        <taxon>Agaricomycotina</taxon>
        <taxon>Agaricomycetes</taxon>
        <taxon>Polyporales</taxon>
        <taxon>Polyporaceae</taxon>
        <taxon>Ganoderma</taxon>
    </lineage>
</organism>
<name>A0A2G8RZN5_9APHY</name>
<keyword evidence="2" id="KW-1185">Reference proteome</keyword>
<reference evidence="1 2" key="1">
    <citation type="journal article" date="2015" name="Sci. Rep.">
        <title>Chromosome-level genome map provides insights into diverse defense mechanisms in the medicinal fungus Ganoderma sinense.</title>
        <authorList>
            <person name="Zhu Y."/>
            <person name="Xu J."/>
            <person name="Sun C."/>
            <person name="Zhou S."/>
            <person name="Xu H."/>
            <person name="Nelson D.R."/>
            <person name="Qian J."/>
            <person name="Song J."/>
            <person name="Luo H."/>
            <person name="Xiang L."/>
            <person name="Li Y."/>
            <person name="Xu Z."/>
            <person name="Ji A."/>
            <person name="Wang L."/>
            <person name="Lu S."/>
            <person name="Hayward A."/>
            <person name="Sun W."/>
            <person name="Li X."/>
            <person name="Schwartz D.C."/>
            <person name="Wang Y."/>
            <person name="Chen S."/>
        </authorList>
    </citation>
    <scope>NUCLEOTIDE SEQUENCE [LARGE SCALE GENOMIC DNA]</scope>
    <source>
        <strain evidence="1 2">ZZ0214-1</strain>
    </source>
</reference>